<protein>
    <submittedName>
        <fullName evidence="2">Uncharacterized protein</fullName>
    </submittedName>
</protein>
<dbReference type="Proteomes" id="UP000215914">
    <property type="component" value="Unassembled WGS sequence"/>
</dbReference>
<accession>A0A9K3DSR8</accession>
<evidence type="ECO:0000256" key="1">
    <source>
        <dbReference type="SAM" id="Phobius"/>
    </source>
</evidence>
<dbReference type="AlphaFoldDB" id="A0A9K3DSR8"/>
<gene>
    <name evidence="2" type="ORF">HanXRQr2_Chr16g0751241</name>
</gene>
<feature type="transmembrane region" description="Helical" evidence="1">
    <location>
        <begin position="16"/>
        <end position="38"/>
    </location>
</feature>
<dbReference type="Gramene" id="mRNA:HanXRQr2_Chr16g0751241">
    <property type="protein sequence ID" value="mRNA:HanXRQr2_Chr16g0751241"/>
    <property type="gene ID" value="HanXRQr2_Chr16g0751241"/>
</dbReference>
<organism evidence="2 3">
    <name type="scientific">Helianthus annuus</name>
    <name type="common">Common sunflower</name>
    <dbReference type="NCBI Taxonomy" id="4232"/>
    <lineage>
        <taxon>Eukaryota</taxon>
        <taxon>Viridiplantae</taxon>
        <taxon>Streptophyta</taxon>
        <taxon>Embryophyta</taxon>
        <taxon>Tracheophyta</taxon>
        <taxon>Spermatophyta</taxon>
        <taxon>Magnoliopsida</taxon>
        <taxon>eudicotyledons</taxon>
        <taxon>Gunneridae</taxon>
        <taxon>Pentapetalae</taxon>
        <taxon>asterids</taxon>
        <taxon>campanulids</taxon>
        <taxon>Asterales</taxon>
        <taxon>Asteraceae</taxon>
        <taxon>Asteroideae</taxon>
        <taxon>Heliantheae alliance</taxon>
        <taxon>Heliantheae</taxon>
        <taxon>Helianthus</taxon>
    </lineage>
</organism>
<comment type="caution">
    <text evidence="2">The sequence shown here is derived from an EMBL/GenBank/DDBJ whole genome shotgun (WGS) entry which is preliminary data.</text>
</comment>
<sequence length="49" mass="5969">MTVKKCNTWHDLCPPIWVYLVFLTHQGYISIVHTHTYTGNRIRRERRKV</sequence>
<name>A0A9K3DSR8_HELAN</name>
<keyword evidence="1" id="KW-1133">Transmembrane helix</keyword>
<keyword evidence="1" id="KW-0812">Transmembrane</keyword>
<evidence type="ECO:0000313" key="3">
    <source>
        <dbReference type="Proteomes" id="UP000215914"/>
    </source>
</evidence>
<evidence type="ECO:0000313" key="2">
    <source>
        <dbReference type="EMBL" id="KAF5760250.1"/>
    </source>
</evidence>
<reference evidence="2" key="1">
    <citation type="journal article" date="2017" name="Nature">
        <title>The sunflower genome provides insights into oil metabolism, flowering and Asterid evolution.</title>
        <authorList>
            <person name="Badouin H."/>
            <person name="Gouzy J."/>
            <person name="Grassa C.J."/>
            <person name="Murat F."/>
            <person name="Staton S.E."/>
            <person name="Cottret L."/>
            <person name="Lelandais-Briere C."/>
            <person name="Owens G.L."/>
            <person name="Carrere S."/>
            <person name="Mayjonade B."/>
            <person name="Legrand L."/>
            <person name="Gill N."/>
            <person name="Kane N.C."/>
            <person name="Bowers J.E."/>
            <person name="Hubner S."/>
            <person name="Bellec A."/>
            <person name="Berard A."/>
            <person name="Berges H."/>
            <person name="Blanchet N."/>
            <person name="Boniface M.C."/>
            <person name="Brunel D."/>
            <person name="Catrice O."/>
            <person name="Chaidir N."/>
            <person name="Claudel C."/>
            <person name="Donnadieu C."/>
            <person name="Faraut T."/>
            <person name="Fievet G."/>
            <person name="Helmstetter N."/>
            <person name="King M."/>
            <person name="Knapp S.J."/>
            <person name="Lai Z."/>
            <person name="Le Paslier M.C."/>
            <person name="Lippi Y."/>
            <person name="Lorenzon L."/>
            <person name="Mandel J.R."/>
            <person name="Marage G."/>
            <person name="Marchand G."/>
            <person name="Marquand E."/>
            <person name="Bret-Mestries E."/>
            <person name="Morien E."/>
            <person name="Nambeesan S."/>
            <person name="Nguyen T."/>
            <person name="Pegot-Espagnet P."/>
            <person name="Pouilly N."/>
            <person name="Raftis F."/>
            <person name="Sallet E."/>
            <person name="Schiex T."/>
            <person name="Thomas J."/>
            <person name="Vandecasteele C."/>
            <person name="Vares D."/>
            <person name="Vear F."/>
            <person name="Vautrin S."/>
            <person name="Crespi M."/>
            <person name="Mangin B."/>
            <person name="Burke J.M."/>
            <person name="Salse J."/>
            <person name="Munos S."/>
            <person name="Vincourt P."/>
            <person name="Rieseberg L.H."/>
            <person name="Langlade N.B."/>
        </authorList>
    </citation>
    <scope>NUCLEOTIDE SEQUENCE</scope>
    <source>
        <tissue evidence="2">Leaves</tissue>
    </source>
</reference>
<proteinExistence type="predicted"/>
<keyword evidence="1" id="KW-0472">Membrane</keyword>
<keyword evidence="3" id="KW-1185">Reference proteome</keyword>
<dbReference type="EMBL" id="MNCJ02000331">
    <property type="protein sequence ID" value="KAF5760250.1"/>
    <property type="molecule type" value="Genomic_DNA"/>
</dbReference>
<reference evidence="2" key="2">
    <citation type="submission" date="2020-06" db="EMBL/GenBank/DDBJ databases">
        <title>Helianthus annuus Genome sequencing and assembly Release 2.</title>
        <authorList>
            <person name="Gouzy J."/>
            <person name="Langlade N."/>
            <person name="Munos S."/>
        </authorList>
    </citation>
    <scope>NUCLEOTIDE SEQUENCE</scope>
    <source>
        <tissue evidence="2">Leaves</tissue>
    </source>
</reference>